<reference evidence="2 3" key="1">
    <citation type="submission" date="2015-04" db="EMBL/GenBank/DDBJ databases">
        <authorList>
            <person name="Syromyatnikov M.Y."/>
            <person name="Popov V.N."/>
        </authorList>
    </citation>
    <scope>NUCLEOTIDE SEQUENCE [LARGE SCALE GENOMIC DNA]</scope>
</reference>
<feature type="transmembrane region" description="Helical" evidence="1">
    <location>
        <begin position="490"/>
        <end position="508"/>
    </location>
</feature>
<feature type="transmembrane region" description="Helical" evidence="1">
    <location>
        <begin position="520"/>
        <end position="544"/>
    </location>
</feature>
<sequence>MKKCLIFTGLFLIIICLTGLMFIVEFEELSRSDYFKTPRLASIDDFEECKSLESDSDLKSPLYCMVKAVIDHPTKRSTPYSTITEYSSYSNQYFNHRILTRGICMKKCHEIHEKMNETEKAEKKYLNDNSLIVGDGVTPAIAKLNAINKICNVCVNKELLDNYGFIAKTKIDYCITENEERSFDLVHYLFIAGLSTILFFFLSSLIYERYKDYPRVQKIFINAKSFKALFKAFSIQENWNQLTRVTKNEDYTALEPFKCVILFMLVFSYVYRHIASMPFANPIYIEESFLNNWMLFLDHEFVTNLFLVTCGIQLSFFLIPLIETSSSVWHLLKKLVGSKFRKLLALYSGFVLFHSSFLQSMVESPFWNNHALKEQKNCRESGLLSILTFNNYAKHGEMCLESSWILSADFHLSILGFFIICFLVKFPKWQKLKSFFIILMSLAFVATLISFRKLNIYSFVVPEILRNFPKGGDRKFTEGFYASHMNCGNFIIGTLFGSLVSVVTKFFISTTNVLLEMSFINMFAYSCAIMIISYALGVVVYLILEAPLRNITNFRSLKDLLTHSDSSPAKNVKHHLKVQ</sequence>
<accession>A0A1J1IEA0</accession>
<feature type="transmembrane region" description="Helical" evidence="1">
    <location>
        <begin position="251"/>
        <end position="271"/>
    </location>
</feature>
<dbReference type="EMBL" id="CVRI01000048">
    <property type="protein sequence ID" value="CRK98581.1"/>
    <property type="molecule type" value="Genomic_DNA"/>
</dbReference>
<dbReference type="InterPro" id="IPR052728">
    <property type="entry name" value="O2_lipid_transport_reg"/>
</dbReference>
<feature type="transmembrane region" description="Helical" evidence="1">
    <location>
        <begin position="301"/>
        <end position="322"/>
    </location>
</feature>
<feature type="transmembrane region" description="Helical" evidence="1">
    <location>
        <begin position="435"/>
        <end position="451"/>
    </location>
</feature>
<protein>
    <submittedName>
        <fullName evidence="2">CLUMA_CG012117, isoform A</fullName>
    </submittedName>
</protein>
<feature type="transmembrane region" description="Helical" evidence="1">
    <location>
        <begin position="185"/>
        <end position="207"/>
    </location>
</feature>
<keyword evidence="1" id="KW-0472">Membrane</keyword>
<keyword evidence="1" id="KW-1133">Transmembrane helix</keyword>
<evidence type="ECO:0000256" key="1">
    <source>
        <dbReference type="SAM" id="Phobius"/>
    </source>
</evidence>
<feature type="transmembrane region" description="Helical" evidence="1">
    <location>
        <begin position="343"/>
        <end position="362"/>
    </location>
</feature>
<evidence type="ECO:0000313" key="2">
    <source>
        <dbReference type="EMBL" id="CRK98581.1"/>
    </source>
</evidence>
<dbReference type="OrthoDB" id="10265389at2759"/>
<keyword evidence="3" id="KW-1185">Reference proteome</keyword>
<dbReference type="PANTHER" id="PTHR11161:SF22">
    <property type="entry name" value="ACYLTRANSFERASE 3 DOMAIN-CONTAINING PROTEIN-RELATED"/>
    <property type="match status" value="1"/>
</dbReference>
<feature type="transmembrane region" description="Helical" evidence="1">
    <location>
        <begin position="404"/>
        <end position="423"/>
    </location>
</feature>
<dbReference type="AlphaFoldDB" id="A0A1J1IEA0"/>
<gene>
    <name evidence="2" type="primary">similar to AGAP007072-PA</name>
    <name evidence="2" type="ORF">CLUMA_CG012117</name>
</gene>
<evidence type="ECO:0000313" key="3">
    <source>
        <dbReference type="Proteomes" id="UP000183832"/>
    </source>
</evidence>
<proteinExistence type="predicted"/>
<dbReference type="PANTHER" id="PTHR11161">
    <property type="entry name" value="O-ACYLTRANSFERASE"/>
    <property type="match status" value="1"/>
</dbReference>
<dbReference type="Proteomes" id="UP000183832">
    <property type="component" value="Unassembled WGS sequence"/>
</dbReference>
<name>A0A1J1IEA0_9DIPT</name>
<organism evidence="2 3">
    <name type="scientific">Clunio marinus</name>
    <dbReference type="NCBI Taxonomy" id="568069"/>
    <lineage>
        <taxon>Eukaryota</taxon>
        <taxon>Metazoa</taxon>
        <taxon>Ecdysozoa</taxon>
        <taxon>Arthropoda</taxon>
        <taxon>Hexapoda</taxon>
        <taxon>Insecta</taxon>
        <taxon>Pterygota</taxon>
        <taxon>Neoptera</taxon>
        <taxon>Endopterygota</taxon>
        <taxon>Diptera</taxon>
        <taxon>Nematocera</taxon>
        <taxon>Chironomoidea</taxon>
        <taxon>Chironomidae</taxon>
        <taxon>Clunio</taxon>
    </lineage>
</organism>
<keyword evidence="1" id="KW-0812">Transmembrane</keyword>